<name>A0A6P1US20_9ENTR</name>
<dbReference type="Proteomes" id="UP000464389">
    <property type="component" value="Chromosome"/>
</dbReference>
<evidence type="ECO:0008006" key="3">
    <source>
        <dbReference type="Google" id="ProtNLM"/>
    </source>
</evidence>
<dbReference type="AlphaFoldDB" id="A0A6P1US20"/>
<sequence length="70" mass="7973">MKLPVCPDCGLPPEFHWKNYTFGSCSGSLKCPNEHYRVQHSYWAGGKNKARHALEQKWAEAVNKIEVKNG</sequence>
<gene>
    <name evidence="1" type="ORF">GW952_08990</name>
</gene>
<proteinExistence type="predicted"/>
<dbReference type="EMBL" id="CP048108">
    <property type="protein sequence ID" value="QHS45721.1"/>
    <property type="molecule type" value="Genomic_DNA"/>
</dbReference>
<organism evidence="1 2">
    <name type="scientific">Klebsiella michiganensis</name>
    <dbReference type="NCBI Taxonomy" id="1134687"/>
    <lineage>
        <taxon>Bacteria</taxon>
        <taxon>Pseudomonadati</taxon>
        <taxon>Pseudomonadota</taxon>
        <taxon>Gammaproteobacteria</taxon>
        <taxon>Enterobacterales</taxon>
        <taxon>Enterobacteriaceae</taxon>
        <taxon>Klebsiella/Raoultella group</taxon>
        <taxon>Klebsiella</taxon>
    </lineage>
</organism>
<evidence type="ECO:0000313" key="2">
    <source>
        <dbReference type="Proteomes" id="UP000464389"/>
    </source>
</evidence>
<dbReference type="RefSeq" id="WP_162121601.1">
    <property type="nucleotide sequence ID" value="NZ_CP048108.1"/>
</dbReference>
<evidence type="ECO:0000313" key="1">
    <source>
        <dbReference type="EMBL" id="QHS45721.1"/>
    </source>
</evidence>
<protein>
    <recommendedName>
        <fullName evidence="3">Restriction alleviation protein, Lar family</fullName>
    </recommendedName>
</protein>
<accession>A0A6P1US20</accession>
<reference evidence="1 2" key="1">
    <citation type="submission" date="2020-01" db="EMBL/GenBank/DDBJ databases">
        <title>Bactrocera dorsalis gut bacteria genome.</title>
        <authorList>
            <person name="Zhang H."/>
            <person name="Cai Z."/>
        </authorList>
    </citation>
    <scope>NUCLEOTIDE SEQUENCE [LARGE SCALE GENOMIC DNA]</scope>
    <source>
        <strain evidence="1 2">BD177</strain>
    </source>
</reference>